<dbReference type="AlphaFoldDB" id="E4PSC9"/>
<proteinExistence type="predicted"/>
<gene>
    <name evidence="2" type="ordered locus">HP15_p187g167</name>
</gene>
<accession>E4PSC9</accession>
<dbReference type="PATRIC" id="fig|225937.3.peg.4372"/>
<dbReference type="Gene3D" id="3.40.50.300">
    <property type="entry name" value="P-loop containing nucleotide triphosphate hydrolases"/>
    <property type="match status" value="1"/>
</dbReference>
<evidence type="ECO:0000313" key="2">
    <source>
        <dbReference type="EMBL" id="ADQ00164.1"/>
    </source>
</evidence>
<dbReference type="EMBL" id="CP001980">
    <property type="protein sequence ID" value="ADQ00164.1"/>
    <property type="molecule type" value="Genomic_DNA"/>
</dbReference>
<name>E4PSC9_MARAH</name>
<dbReference type="InterPro" id="IPR050678">
    <property type="entry name" value="DNA_Partitioning_ATPase"/>
</dbReference>
<keyword evidence="2" id="KW-0614">Plasmid</keyword>
<dbReference type="InterPro" id="IPR025669">
    <property type="entry name" value="AAA_dom"/>
</dbReference>
<reference evidence="2 3" key="1">
    <citation type="journal article" date="2010" name="Stand. Genomic Sci.">
        <title>Complete genome sequence of Marinobacter adhaerens type strain (HP15), a diatom-interacting marine microorganism.</title>
        <authorList>
            <person name="Gardes A."/>
            <person name="Kaeppel E."/>
            <person name="Shehzad A."/>
            <person name="Seebah S."/>
            <person name="Teeling H."/>
            <person name="Yarza P."/>
            <person name="Glockner F.O."/>
            <person name="Grossart H.P."/>
            <person name="Ullrich M.S."/>
        </authorList>
    </citation>
    <scope>NUCLEOTIDE SEQUENCE [LARGE SCALE GENOMIC DNA]</scope>
    <source>
        <strain evidence="3">DSM 23420 / HP15</strain>
        <plasmid evidence="3">Plasmid pHP-187</plasmid>
    </source>
</reference>
<dbReference type="PANTHER" id="PTHR13696:SF52">
    <property type="entry name" value="PARA FAMILY PROTEIN CT_582"/>
    <property type="match status" value="1"/>
</dbReference>
<feature type="domain" description="AAA" evidence="1">
    <location>
        <begin position="115"/>
        <end position="296"/>
    </location>
</feature>
<dbReference type="CDD" id="cd02042">
    <property type="entry name" value="ParAB_family"/>
    <property type="match status" value="1"/>
</dbReference>
<sequence>MVSKTESGKWLGPGEQTDEYLAQITEAGYDILEDARSEVYSFEEAGSNRPAKLWPASQAAAILGRSVGWLREVDPDNPIRNASGHTAWSLKRLMAIADRVGGLLYQRPPSTRALILAMAKFKGGVGNSCNAAHIAHGLAIKGLKVLAVDLDAQASLTAVLGGLIPDIHLEIEDLPNEALIRDPSVIANPDMGVIKPTYFHNVDLVCANSYLNRVEQHLSSYHHGTLSDESGLNPAERLKVMLSHVEQDYDVILLDCPPTLGMLTTNALEAADGIISSVRPEAFDRTSLVSFFDTVQGHAEITGKNYDYIRILISQSRDRLPLAGPDNAQVNVSGMKEEDVREGHRRNEFKLRRDYGDAIMKSTMDWSPAFGQAIGRFSTVFSAQKRIGSRSSWDRGISIAQSVVDEVYSDLKAIWELHMKDQEEAA</sequence>
<dbReference type="Pfam" id="PF13614">
    <property type="entry name" value="AAA_31"/>
    <property type="match status" value="1"/>
</dbReference>
<protein>
    <submittedName>
        <fullName evidence="2">Cobyrinic acid a,c-diamide synthase</fullName>
    </submittedName>
</protein>
<dbReference type="SUPFAM" id="SSF52540">
    <property type="entry name" value="P-loop containing nucleoside triphosphate hydrolases"/>
    <property type="match status" value="1"/>
</dbReference>
<dbReference type="KEGG" id="mad:HP15_p187g167"/>
<dbReference type="HOGENOM" id="CLU_037612_9_0_6"/>
<geneLocation type="plasmid" evidence="2 3">
    <name>pHP-187</name>
</geneLocation>
<dbReference type="PANTHER" id="PTHR13696">
    <property type="entry name" value="P-LOOP CONTAINING NUCLEOSIDE TRIPHOSPHATE HYDROLASE"/>
    <property type="match status" value="1"/>
</dbReference>
<evidence type="ECO:0000259" key="1">
    <source>
        <dbReference type="Pfam" id="PF13614"/>
    </source>
</evidence>
<dbReference type="InterPro" id="IPR027417">
    <property type="entry name" value="P-loop_NTPase"/>
</dbReference>
<dbReference type="RefSeq" id="WP_014579453.1">
    <property type="nucleotide sequence ID" value="NC_017507.1"/>
</dbReference>
<evidence type="ECO:0000313" key="3">
    <source>
        <dbReference type="Proteomes" id="UP000007077"/>
    </source>
</evidence>
<dbReference type="Proteomes" id="UP000007077">
    <property type="component" value="Plasmid pHP-187"/>
</dbReference>
<reference evidence="3" key="2">
    <citation type="submission" date="2010-02" db="EMBL/GenBank/DDBJ databases">
        <title>Complete genome sequence of Marinobacter adhaerens type strain (HP15).</title>
        <authorList>
            <person name="Gaerdes A.A.M."/>
            <person name="Kaeppel E."/>
            <person name="Shezad A."/>
            <person name="Seebah S."/>
            <person name="Teeling H."/>
            <person name="Yarza P."/>
            <person name="Gloeckner F.O."/>
            <person name="Ullrich M.S."/>
        </authorList>
    </citation>
    <scope>NUCLEOTIDE SEQUENCE [LARGE SCALE GENOMIC DNA]</scope>
    <source>
        <strain evidence="3">DSM 23420 / HP15</strain>
        <plasmid evidence="3">Plasmid pHP-187</plasmid>
    </source>
</reference>
<organism evidence="2 3">
    <name type="scientific">Marinobacter adhaerens (strain DSM 23420 / HP15)</name>
    <dbReference type="NCBI Taxonomy" id="225937"/>
    <lineage>
        <taxon>Bacteria</taxon>
        <taxon>Pseudomonadati</taxon>
        <taxon>Pseudomonadota</taxon>
        <taxon>Gammaproteobacteria</taxon>
        <taxon>Pseudomonadales</taxon>
        <taxon>Marinobacteraceae</taxon>
        <taxon>Marinobacter</taxon>
    </lineage>
</organism>